<feature type="region of interest" description="Disordered" evidence="1">
    <location>
        <begin position="1"/>
        <end position="51"/>
    </location>
</feature>
<evidence type="ECO:0000313" key="2">
    <source>
        <dbReference type="EMBL" id="KAK9151247.1"/>
    </source>
</evidence>
<feature type="compositionally biased region" description="Polar residues" evidence="1">
    <location>
        <begin position="1"/>
        <end position="11"/>
    </location>
</feature>
<reference evidence="2 3" key="1">
    <citation type="submission" date="2024-01" db="EMBL/GenBank/DDBJ databases">
        <title>Genome assemblies of Stephania.</title>
        <authorList>
            <person name="Yang L."/>
        </authorList>
    </citation>
    <scope>NUCLEOTIDE SEQUENCE [LARGE SCALE GENOMIC DNA]</scope>
    <source>
        <strain evidence="2">YNDBR</strain>
        <tissue evidence="2">Leaf</tissue>
    </source>
</reference>
<feature type="region of interest" description="Disordered" evidence="1">
    <location>
        <begin position="79"/>
        <end position="112"/>
    </location>
</feature>
<dbReference type="AlphaFoldDB" id="A0AAP0KH81"/>
<evidence type="ECO:0000256" key="1">
    <source>
        <dbReference type="SAM" id="MobiDB-lite"/>
    </source>
</evidence>
<accession>A0AAP0KH81</accession>
<gene>
    <name evidence="2" type="ORF">Syun_009556</name>
</gene>
<keyword evidence="3" id="KW-1185">Reference proteome</keyword>
<name>A0AAP0KH81_9MAGN</name>
<evidence type="ECO:0000313" key="3">
    <source>
        <dbReference type="Proteomes" id="UP001420932"/>
    </source>
</evidence>
<dbReference type="EMBL" id="JBBNAF010000004">
    <property type="protein sequence ID" value="KAK9151247.1"/>
    <property type="molecule type" value="Genomic_DNA"/>
</dbReference>
<organism evidence="2 3">
    <name type="scientific">Stephania yunnanensis</name>
    <dbReference type="NCBI Taxonomy" id="152371"/>
    <lineage>
        <taxon>Eukaryota</taxon>
        <taxon>Viridiplantae</taxon>
        <taxon>Streptophyta</taxon>
        <taxon>Embryophyta</taxon>
        <taxon>Tracheophyta</taxon>
        <taxon>Spermatophyta</taxon>
        <taxon>Magnoliopsida</taxon>
        <taxon>Ranunculales</taxon>
        <taxon>Menispermaceae</taxon>
        <taxon>Menispermoideae</taxon>
        <taxon>Cissampelideae</taxon>
        <taxon>Stephania</taxon>
    </lineage>
</organism>
<protein>
    <submittedName>
        <fullName evidence="2">Uncharacterized protein</fullName>
    </submittedName>
</protein>
<dbReference type="Proteomes" id="UP001420932">
    <property type="component" value="Unassembled WGS sequence"/>
</dbReference>
<comment type="caution">
    <text evidence="2">The sequence shown here is derived from an EMBL/GenBank/DDBJ whole genome shotgun (WGS) entry which is preliminary data.</text>
</comment>
<sequence length="177" mass="19427">MSYAWSRSNPQVVHRGEARPTVVSVCESRSRRRGDPKLSQGGAGGKQRWRNRGRRAVVVACGGRNVEAVAELDEIRDGRKGGRSRLAISGAGGEDHAAAAASDDQLAGRRDPRCRRRALQRKDRASESRLTSTMIVDDDGDGGGKACAVTRLVRRWWQKMGLQREGSRKTVLVCTLF</sequence>
<proteinExistence type="predicted"/>